<dbReference type="PRINTS" id="PR00086">
    <property type="entry name" value="LLDHDRGNASE"/>
</dbReference>
<keyword evidence="2 6" id="KW-0816">Tricarboxylic acid cycle</keyword>
<dbReference type="PIRSF" id="PIRSF000102">
    <property type="entry name" value="Lac_mal_DH"/>
    <property type="match status" value="1"/>
</dbReference>
<comment type="catalytic activity">
    <reaction evidence="6">
        <text>(S)-malate + NAD(+) = oxaloacetate + NADH + H(+)</text>
        <dbReference type="Rhea" id="RHEA:21432"/>
        <dbReference type="ChEBI" id="CHEBI:15378"/>
        <dbReference type="ChEBI" id="CHEBI:15589"/>
        <dbReference type="ChEBI" id="CHEBI:16452"/>
        <dbReference type="ChEBI" id="CHEBI:57540"/>
        <dbReference type="ChEBI" id="CHEBI:57945"/>
        <dbReference type="EC" id="1.1.1.37"/>
    </reaction>
</comment>
<evidence type="ECO:0000256" key="5">
    <source>
        <dbReference type="ARBA" id="ARBA00049258"/>
    </source>
</evidence>
<feature type="binding site" evidence="6 8">
    <location>
        <position position="151"/>
    </location>
    <ligand>
        <name>substrate</name>
    </ligand>
</feature>
<organism evidence="12 13">
    <name type="scientific">Selenobaculum gibii</name>
    <dbReference type="NCBI Taxonomy" id="3054208"/>
    <lineage>
        <taxon>Bacteria</taxon>
        <taxon>Bacillati</taxon>
        <taxon>Bacillota</taxon>
        <taxon>Negativicutes</taxon>
        <taxon>Selenomonadales</taxon>
        <taxon>Selenomonadaceae</taxon>
        <taxon>Selenobaculum</taxon>
    </lineage>
</organism>
<gene>
    <name evidence="6 12" type="primary">mdh</name>
    <name evidence="12" type="ORF">P3F81_10570</name>
</gene>
<dbReference type="CDD" id="cd01339">
    <property type="entry name" value="LDH-like_MDH"/>
    <property type="match status" value="1"/>
</dbReference>
<dbReference type="InterPro" id="IPR015955">
    <property type="entry name" value="Lactate_DH/Glyco_Ohase_4_C"/>
</dbReference>
<name>A0A9Y2AI85_9FIRM</name>
<dbReference type="FunFam" id="3.90.110.10:FF:000004">
    <property type="entry name" value="Malate dehydrogenase"/>
    <property type="match status" value="1"/>
</dbReference>
<reference evidence="12" key="1">
    <citation type="submission" date="2023-03" db="EMBL/GenBank/DDBJ databases">
        <title>Selenobaculum gbiensis gen. nov. sp. nov., a new bacterium isolated from the gut microbiota of IBD patient.</title>
        <authorList>
            <person name="Yeo S."/>
            <person name="Park H."/>
            <person name="Huh C.S."/>
        </authorList>
    </citation>
    <scope>NUCLEOTIDE SEQUENCE</scope>
    <source>
        <strain evidence="12">ICN-92133</strain>
    </source>
</reference>
<dbReference type="NCBIfam" id="NF004863">
    <property type="entry name" value="PRK06223.1"/>
    <property type="match status" value="1"/>
</dbReference>
<dbReference type="FunFam" id="3.40.50.720:FF:000018">
    <property type="entry name" value="Malate dehydrogenase"/>
    <property type="match status" value="1"/>
</dbReference>
<dbReference type="NCBIfam" id="TIGR01763">
    <property type="entry name" value="MalateDH_bact"/>
    <property type="match status" value="1"/>
</dbReference>
<proteinExistence type="inferred from homology"/>
<keyword evidence="13" id="KW-1185">Reference proteome</keyword>
<comment type="function">
    <text evidence="6">Catalyzes the reversible oxidation of malate to oxaloacetate.</text>
</comment>
<keyword evidence="4 6" id="KW-0520">NAD</keyword>
<dbReference type="Gene3D" id="3.40.50.720">
    <property type="entry name" value="NAD(P)-binding Rossmann-like Domain"/>
    <property type="match status" value="1"/>
</dbReference>
<dbReference type="InterPro" id="IPR001557">
    <property type="entry name" value="L-lactate/malate_DH"/>
</dbReference>
<feature type="binding site" evidence="6 9">
    <location>
        <position position="32"/>
    </location>
    <ligand>
        <name>NAD(+)</name>
        <dbReference type="ChEBI" id="CHEBI:57540"/>
    </ligand>
</feature>
<feature type="binding site" evidence="6 9">
    <location>
        <begin position="118"/>
        <end position="120"/>
    </location>
    <ligand>
        <name>NAD(+)</name>
        <dbReference type="ChEBI" id="CHEBI:57540"/>
    </ligand>
</feature>
<feature type="binding site" evidence="6 8">
    <location>
        <position position="82"/>
    </location>
    <ligand>
        <name>substrate</name>
    </ligand>
</feature>
<accession>A0A9Y2AI85</accession>
<comment type="catalytic activity">
    <reaction evidence="5">
        <text>(S)-lactate + NAD(+) = pyruvate + NADH + H(+)</text>
        <dbReference type="Rhea" id="RHEA:23444"/>
        <dbReference type="ChEBI" id="CHEBI:15361"/>
        <dbReference type="ChEBI" id="CHEBI:15378"/>
        <dbReference type="ChEBI" id="CHEBI:16651"/>
        <dbReference type="ChEBI" id="CHEBI:57540"/>
        <dbReference type="ChEBI" id="CHEBI:57945"/>
        <dbReference type="EC" id="1.1.1.27"/>
    </reaction>
</comment>
<feature type="binding site" evidence="6 8">
    <location>
        <position position="120"/>
    </location>
    <ligand>
        <name>substrate</name>
    </ligand>
</feature>
<evidence type="ECO:0000256" key="8">
    <source>
        <dbReference type="PIRSR" id="PIRSR000102-2"/>
    </source>
</evidence>
<feature type="binding site" evidence="6 8">
    <location>
        <position position="88"/>
    </location>
    <ligand>
        <name>substrate</name>
    </ligand>
</feature>
<protein>
    <recommendedName>
        <fullName evidence="6">Malate dehydrogenase</fullName>
        <ecNumber evidence="6">1.1.1.37</ecNumber>
    </recommendedName>
</protein>
<dbReference type="EC" id="1.1.1.37" evidence="6"/>
<dbReference type="InterPro" id="IPR011275">
    <property type="entry name" value="Malate_DH_type3"/>
</dbReference>
<dbReference type="KEGG" id="sgbi:P3F81_10570"/>
<dbReference type="InterPro" id="IPR022383">
    <property type="entry name" value="Lactate/malate_DH_C"/>
</dbReference>
<evidence type="ECO:0000256" key="3">
    <source>
        <dbReference type="ARBA" id="ARBA00023002"/>
    </source>
</evidence>
<feature type="active site" description="Proton acceptor" evidence="6 7">
    <location>
        <position position="175"/>
    </location>
</feature>
<dbReference type="GO" id="GO:0006099">
    <property type="term" value="P:tricarboxylic acid cycle"/>
    <property type="evidence" value="ECO:0007669"/>
    <property type="project" value="UniProtKB-UniRule"/>
</dbReference>
<dbReference type="GO" id="GO:0004459">
    <property type="term" value="F:L-lactate dehydrogenase (NAD+) activity"/>
    <property type="evidence" value="ECO:0007669"/>
    <property type="project" value="UniProtKB-EC"/>
</dbReference>
<dbReference type="Pfam" id="PF00056">
    <property type="entry name" value="Ldh_1_N"/>
    <property type="match status" value="1"/>
</dbReference>
<feature type="binding site" evidence="6 9">
    <location>
        <begin position="7"/>
        <end position="12"/>
    </location>
    <ligand>
        <name>NAD(+)</name>
        <dbReference type="ChEBI" id="CHEBI:57540"/>
    </ligand>
</feature>
<keyword evidence="3 6" id="KW-0560">Oxidoreductase</keyword>
<evidence type="ECO:0000259" key="10">
    <source>
        <dbReference type="Pfam" id="PF00056"/>
    </source>
</evidence>
<evidence type="ECO:0000313" key="12">
    <source>
        <dbReference type="EMBL" id="WIW70327.1"/>
    </source>
</evidence>
<evidence type="ECO:0000256" key="7">
    <source>
        <dbReference type="PIRSR" id="PIRSR000102-1"/>
    </source>
</evidence>
<sequence length="311" mass="32669">MKVTVVGAGNVGATVANVIALKGFASELVLLDIKEGVSEGKAMDMMQTSHMMNFDTTIVGCTNDYSKTADSSVVVITSGIPRKPGMTREQLIGTNAGIVKSVVDQVLQYSPNAIFVIISNPMDTMTYLALKASGVPKNRIIGMGGMLDSSRFRYYLSQALGCTPTDVDGMVIGGHGDKTMIPLARFATYKGIPVSQLLDKETIDKVVADTMVGGATLTGLLGTSAWYAPGAAGATVVEAIVTDAKKLIPCCAYLEGEYGETDVCVGVPVVLGKNGIEKIVDVKLNEEEQKLFDASVAAVRTMNAALADVLK</sequence>
<dbReference type="SUPFAM" id="SSF51735">
    <property type="entry name" value="NAD(P)-binding Rossmann-fold domains"/>
    <property type="match status" value="1"/>
</dbReference>
<dbReference type="GO" id="GO:0006089">
    <property type="term" value="P:lactate metabolic process"/>
    <property type="evidence" value="ECO:0007669"/>
    <property type="project" value="TreeGrafter"/>
</dbReference>
<evidence type="ECO:0000313" key="13">
    <source>
        <dbReference type="Proteomes" id="UP001243623"/>
    </source>
</evidence>
<evidence type="ECO:0000256" key="2">
    <source>
        <dbReference type="ARBA" id="ARBA00022532"/>
    </source>
</evidence>
<dbReference type="InterPro" id="IPR001236">
    <property type="entry name" value="Lactate/malate_DH_N"/>
</dbReference>
<dbReference type="Pfam" id="PF02866">
    <property type="entry name" value="Ldh_1_C"/>
    <property type="match status" value="1"/>
</dbReference>
<feature type="domain" description="Lactate/malate dehydrogenase N-terminal" evidence="10">
    <location>
        <begin position="1"/>
        <end position="142"/>
    </location>
</feature>
<feature type="binding site" evidence="6 9">
    <location>
        <position position="95"/>
    </location>
    <ligand>
        <name>NAD(+)</name>
        <dbReference type="ChEBI" id="CHEBI:57540"/>
    </ligand>
</feature>
<comment type="similarity">
    <text evidence="6">Belongs to the LDH/MDH superfamily. MDH type 3 family.</text>
</comment>
<dbReference type="AlphaFoldDB" id="A0A9Y2AI85"/>
<evidence type="ECO:0000256" key="1">
    <source>
        <dbReference type="ARBA" id="ARBA00006054"/>
    </source>
</evidence>
<dbReference type="GO" id="GO:0030060">
    <property type="term" value="F:L-malate dehydrogenase (NAD+) activity"/>
    <property type="evidence" value="ECO:0007669"/>
    <property type="project" value="UniProtKB-UniRule"/>
</dbReference>
<dbReference type="Proteomes" id="UP001243623">
    <property type="component" value="Chromosome"/>
</dbReference>
<dbReference type="SUPFAM" id="SSF56327">
    <property type="entry name" value="LDH C-terminal domain-like"/>
    <property type="match status" value="1"/>
</dbReference>
<feature type="domain" description="Lactate/malate dehydrogenase C-terminal" evidence="11">
    <location>
        <begin position="147"/>
        <end position="298"/>
    </location>
</feature>
<dbReference type="HAMAP" id="MF_00487">
    <property type="entry name" value="Malate_dehydrog_3"/>
    <property type="match status" value="1"/>
</dbReference>
<evidence type="ECO:0000256" key="6">
    <source>
        <dbReference type="HAMAP-Rule" id="MF_00487"/>
    </source>
</evidence>
<dbReference type="InterPro" id="IPR036291">
    <property type="entry name" value="NAD(P)-bd_dom_sf"/>
</dbReference>
<dbReference type="Gene3D" id="3.90.110.10">
    <property type="entry name" value="Lactate dehydrogenase/glycoside hydrolase, family 4, C-terminal"/>
    <property type="match status" value="1"/>
</dbReference>
<evidence type="ECO:0000259" key="11">
    <source>
        <dbReference type="Pfam" id="PF02866"/>
    </source>
</evidence>
<dbReference type="RefSeq" id="WP_147670112.1">
    <property type="nucleotide sequence ID" value="NZ_CP120678.1"/>
</dbReference>
<dbReference type="PANTHER" id="PTHR43128:SF16">
    <property type="entry name" value="L-LACTATE DEHYDROGENASE"/>
    <property type="match status" value="1"/>
</dbReference>
<evidence type="ECO:0000256" key="9">
    <source>
        <dbReference type="PIRSR" id="PIRSR000102-3"/>
    </source>
</evidence>
<dbReference type="PANTHER" id="PTHR43128">
    <property type="entry name" value="L-2-HYDROXYCARBOXYLATE DEHYDROGENASE (NAD(P)(+))"/>
    <property type="match status" value="1"/>
</dbReference>
<evidence type="ECO:0000256" key="4">
    <source>
        <dbReference type="ARBA" id="ARBA00023027"/>
    </source>
</evidence>
<comment type="similarity">
    <text evidence="1">Belongs to the LDH/MDH superfamily. LDH family.</text>
</comment>
<dbReference type="EMBL" id="CP120678">
    <property type="protein sequence ID" value="WIW70327.1"/>
    <property type="molecule type" value="Genomic_DNA"/>
</dbReference>